<dbReference type="Pfam" id="PF08450">
    <property type="entry name" value="SGL"/>
    <property type="match status" value="1"/>
</dbReference>
<dbReference type="PANTHER" id="PTHR11799:SF12">
    <property type="entry name" value="PARAOXONASE-RELATED"/>
    <property type="match status" value="1"/>
</dbReference>
<evidence type="ECO:0000259" key="2">
    <source>
        <dbReference type="Pfam" id="PF08450"/>
    </source>
</evidence>
<evidence type="ECO:0000313" key="3">
    <source>
        <dbReference type="EMBL" id="CAA6825270.1"/>
    </source>
</evidence>
<dbReference type="SUPFAM" id="SSF63829">
    <property type="entry name" value="Calcium-dependent phosphotriesterase"/>
    <property type="match status" value="1"/>
</dbReference>
<keyword evidence="1" id="KW-0732">Signal</keyword>
<feature type="domain" description="SMP-30/Gluconolactonase/LRE-like region" evidence="2">
    <location>
        <begin position="130"/>
        <end position="248"/>
    </location>
</feature>
<dbReference type="PANTHER" id="PTHR11799">
    <property type="entry name" value="PARAOXONASE"/>
    <property type="match status" value="1"/>
</dbReference>
<organism evidence="3">
    <name type="scientific">uncultured Aureispira sp</name>
    <dbReference type="NCBI Taxonomy" id="1331704"/>
    <lineage>
        <taxon>Bacteria</taxon>
        <taxon>Pseudomonadati</taxon>
        <taxon>Bacteroidota</taxon>
        <taxon>Saprospiria</taxon>
        <taxon>Saprospirales</taxon>
        <taxon>Saprospiraceae</taxon>
        <taxon>Aureispira</taxon>
        <taxon>environmental samples</taxon>
    </lineage>
</organism>
<proteinExistence type="predicted"/>
<dbReference type="Gene3D" id="2.120.10.30">
    <property type="entry name" value="TolB, C-terminal domain"/>
    <property type="match status" value="1"/>
</dbReference>
<dbReference type="AlphaFoldDB" id="A0A6S6U7M2"/>
<feature type="signal peptide" evidence="1">
    <location>
        <begin position="1"/>
        <end position="20"/>
    </location>
</feature>
<reference evidence="3" key="1">
    <citation type="submission" date="2020-01" db="EMBL/GenBank/DDBJ databases">
        <authorList>
            <person name="Meier V. D."/>
            <person name="Meier V D."/>
        </authorList>
    </citation>
    <scope>NUCLEOTIDE SEQUENCE</scope>
    <source>
        <strain evidence="3">HLG_WM_MAG_10</strain>
    </source>
</reference>
<gene>
    <name evidence="3" type="ORF">HELGO_WM20123</name>
</gene>
<accession>A0A6S6U7M2</accession>
<protein>
    <recommendedName>
        <fullName evidence="2">SMP-30/Gluconolactonase/LRE-like region domain-containing protein</fullName>
    </recommendedName>
</protein>
<dbReference type="EMBL" id="CACVAQ010000358">
    <property type="protein sequence ID" value="CAA6825270.1"/>
    <property type="molecule type" value="Genomic_DNA"/>
</dbReference>
<dbReference type="InterPro" id="IPR011042">
    <property type="entry name" value="6-blade_b-propeller_TolB-like"/>
</dbReference>
<sequence>MSHCMHYLAFIFLIILNASCASVPKNTHSISERIATGPGAEDVLIDTISCKYPRLLVSCADRRSKDSILSGDIYAIDLEKDSLTSYPLIRTNEPDSLFFHPHGFDLVRQKGNVYLFVVSHDDKKGKHYVYKYEVHATSLKFVAAYQNSIMNSPNTVVALKNGGFYASIDQGKRGNKTALFFKAKTGSIVFCNEQGGWARVADKLAYPNGLYITSKERYLYTATTRQHTVFKYNIKADGNLINREKVTKLVGGDNIRLGENKELLIPAHPKIFKFVGHSNDSTKVSPSIVYSLNTTNGTTEVVYANDGRQISAPSTSVSYKGYLYIGQVFQPYILRVKRNKKAAKQ</sequence>
<feature type="chain" id="PRO_5027688034" description="SMP-30/Gluconolactonase/LRE-like region domain-containing protein" evidence="1">
    <location>
        <begin position="21"/>
        <end position="345"/>
    </location>
</feature>
<evidence type="ECO:0000256" key="1">
    <source>
        <dbReference type="SAM" id="SignalP"/>
    </source>
</evidence>
<dbReference type="InterPro" id="IPR013658">
    <property type="entry name" value="SGL"/>
</dbReference>
<dbReference type="InterPro" id="IPR051288">
    <property type="entry name" value="Serum_paraoxonase/arylesterase"/>
</dbReference>
<name>A0A6S6U7M2_9BACT</name>